<feature type="region of interest" description="Disordered" evidence="3">
    <location>
        <begin position="1"/>
        <end position="26"/>
    </location>
</feature>
<dbReference type="Gene3D" id="3.30.565.10">
    <property type="entry name" value="Histidine kinase-like ATPase, C-terminal domain"/>
    <property type="match status" value="1"/>
</dbReference>
<dbReference type="Gene3D" id="3.40.50.2300">
    <property type="match status" value="1"/>
</dbReference>
<evidence type="ECO:0000259" key="6">
    <source>
        <dbReference type="PROSITE" id="PS50112"/>
    </source>
</evidence>
<dbReference type="OrthoDB" id="60033at2759"/>
<dbReference type="Proteomes" id="UP000799750">
    <property type="component" value="Unassembled WGS sequence"/>
</dbReference>
<dbReference type="InterPro" id="IPR005467">
    <property type="entry name" value="His_kinase_dom"/>
</dbReference>
<feature type="domain" description="PAS" evidence="6">
    <location>
        <begin position="394"/>
        <end position="465"/>
    </location>
</feature>
<keyword evidence="7" id="KW-0808">Transferase</keyword>
<evidence type="ECO:0000313" key="8">
    <source>
        <dbReference type="Proteomes" id="UP000799750"/>
    </source>
</evidence>
<reference evidence="7" key="1">
    <citation type="journal article" date="2020" name="Stud. Mycol.">
        <title>101 Dothideomycetes genomes: a test case for predicting lifestyles and emergence of pathogens.</title>
        <authorList>
            <person name="Haridas S."/>
            <person name="Albert R."/>
            <person name="Binder M."/>
            <person name="Bloem J."/>
            <person name="Labutti K."/>
            <person name="Salamov A."/>
            <person name="Andreopoulos B."/>
            <person name="Baker S."/>
            <person name="Barry K."/>
            <person name="Bills G."/>
            <person name="Bluhm B."/>
            <person name="Cannon C."/>
            <person name="Castanera R."/>
            <person name="Culley D."/>
            <person name="Daum C."/>
            <person name="Ezra D."/>
            <person name="Gonzalez J."/>
            <person name="Henrissat B."/>
            <person name="Kuo A."/>
            <person name="Liang C."/>
            <person name="Lipzen A."/>
            <person name="Lutzoni F."/>
            <person name="Magnuson J."/>
            <person name="Mondo S."/>
            <person name="Nolan M."/>
            <person name="Ohm R."/>
            <person name="Pangilinan J."/>
            <person name="Park H.-J."/>
            <person name="Ramirez L."/>
            <person name="Alfaro M."/>
            <person name="Sun H."/>
            <person name="Tritt A."/>
            <person name="Yoshinaga Y."/>
            <person name="Zwiers L.-H."/>
            <person name="Turgeon B."/>
            <person name="Goodwin S."/>
            <person name="Spatafora J."/>
            <person name="Crous P."/>
            <person name="Grigoriev I."/>
        </authorList>
    </citation>
    <scope>NUCLEOTIDE SEQUENCE</scope>
    <source>
        <strain evidence="7">CBS 269.34</strain>
    </source>
</reference>
<dbReference type="AlphaFoldDB" id="A0A6A6QS38"/>
<dbReference type="SMART" id="SM00448">
    <property type="entry name" value="REC"/>
    <property type="match status" value="1"/>
</dbReference>
<keyword evidence="8" id="KW-1185">Reference proteome</keyword>
<feature type="region of interest" description="Disordered" evidence="3">
    <location>
        <begin position="938"/>
        <end position="982"/>
    </location>
</feature>
<organism evidence="7 8">
    <name type="scientific">Lophium mytilinum</name>
    <dbReference type="NCBI Taxonomy" id="390894"/>
    <lineage>
        <taxon>Eukaryota</taxon>
        <taxon>Fungi</taxon>
        <taxon>Dikarya</taxon>
        <taxon>Ascomycota</taxon>
        <taxon>Pezizomycotina</taxon>
        <taxon>Dothideomycetes</taxon>
        <taxon>Pleosporomycetidae</taxon>
        <taxon>Mytilinidiales</taxon>
        <taxon>Mytilinidiaceae</taxon>
        <taxon>Lophium</taxon>
    </lineage>
</organism>
<dbReference type="SUPFAM" id="SSF55781">
    <property type="entry name" value="GAF domain-like"/>
    <property type="match status" value="1"/>
</dbReference>
<dbReference type="SUPFAM" id="SSF55874">
    <property type="entry name" value="ATPase domain of HSP90 chaperone/DNA topoisomerase II/histidine kinase"/>
    <property type="match status" value="1"/>
</dbReference>
<dbReference type="InterPro" id="IPR036890">
    <property type="entry name" value="HATPase_C_sf"/>
</dbReference>
<keyword evidence="1 2" id="KW-0597">Phosphoprotein</keyword>
<dbReference type="Gene3D" id="1.10.287.130">
    <property type="match status" value="1"/>
</dbReference>
<feature type="modified residue" description="4-aspartylphosphate" evidence="2">
    <location>
        <position position="864"/>
    </location>
</feature>
<gene>
    <name evidence="7" type="ORF">BU16DRAFT_562449</name>
</gene>
<evidence type="ECO:0000256" key="3">
    <source>
        <dbReference type="SAM" id="MobiDB-lite"/>
    </source>
</evidence>
<dbReference type="InterPro" id="IPR029016">
    <property type="entry name" value="GAF-like_dom_sf"/>
</dbReference>
<dbReference type="NCBIfam" id="TIGR00229">
    <property type="entry name" value="sensory_box"/>
    <property type="match status" value="1"/>
</dbReference>
<dbReference type="SUPFAM" id="SSF47384">
    <property type="entry name" value="Homodimeric domain of signal transducing histidine kinase"/>
    <property type="match status" value="1"/>
</dbReference>
<feature type="compositionally biased region" description="Polar residues" evidence="3">
    <location>
        <begin position="942"/>
        <end position="959"/>
    </location>
</feature>
<evidence type="ECO:0000259" key="5">
    <source>
        <dbReference type="PROSITE" id="PS50110"/>
    </source>
</evidence>
<dbReference type="GO" id="GO:0000155">
    <property type="term" value="F:phosphorelay sensor kinase activity"/>
    <property type="evidence" value="ECO:0007669"/>
    <property type="project" value="InterPro"/>
</dbReference>
<protein>
    <submittedName>
        <fullName evidence="7">Putative histidine kinase HHK15p</fullName>
    </submittedName>
</protein>
<dbReference type="PROSITE" id="PS50109">
    <property type="entry name" value="HIS_KIN"/>
    <property type="match status" value="1"/>
</dbReference>
<evidence type="ECO:0000256" key="2">
    <source>
        <dbReference type="PROSITE-ProRule" id="PRU00169"/>
    </source>
</evidence>
<dbReference type="InterPro" id="IPR003594">
    <property type="entry name" value="HATPase_dom"/>
</dbReference>
<dbReference type="SMART" id="SM00388">
    <property type="entry name" value="HisKA"/>
    <property type="match status" value="1"/>
</dbReference>
<dbReference type="InterPro" id="IPR036097">
    <property type="entry name" value="HisK_dim/P_sf"/>
</dbReference>
<sequence>MKAQSEADRVPPPTPPAESDDQPFMGPRNAVRDWTLDLPHTDHVQFFKTANWAQSRLGPLEGWHPTLRMACRMVFADSRPATLYWYHFNTAVGTAVLSTNYFRGPHYVAIYNEHFVPLAAKAHPRLMGSTFAEGFPELVQGIFPLLERAKETGVAGDVIEAPMMVHRNGWEEEAFFTGNFTPVGWDANGLHEGFYNALFEVTNQKLVERRTNTLNLIASTTELTPNRVFRHVLECLETNGYDIPMAILYRTEEDLEPGKQTLRLQGAIGVPEGHQLLVDHESIDSGKGLIPQFKEAGSKSLVIKYEEDDERFKGISWRGFERPAKNVAILPILSGSRNFGFLVIGTNPCRPFDHACEQFLKDLGGMVSSVITAAINTEELQKRQEQLENDLAFNDLKVRHLVEHASVGMVHCSLEGDILWANEQYYVLSGYTAATTRTKESFWEVYLEEDKTKVAETFRKSKDGQGYLSVDVRLKRRYKPPVGDPEPAQIQIVAFPYKENGEIKSIMACTTDISQLKWAESWQARLAEDAKEAKRQQESFIDVVSHEMRNPLSAIVHCADSISNSLDECQSALGGHQIAEPYLRQLTENVAAANIVMQCANHQKRIIDDVLTLSKLDSMLLSITPSIVKLPKLVTSMASIFEAELRTHAIKTTLVPESSIAGLDIEYLSLDSSRVTQIFINLMTNAIKFVKTRTKREIEIRYGATFSNPRQTFPKGMHWPEKGKNSDDVTTNPEWGDGEPVYVTFLIADTGIGMDLNEVHKIFERFRQANVRTNVKYGGSGLGLFISKELTEKQGGEIGVLSTPKEGAIHSDHLQVLLVEDNIINQTVLKKQLEKAGCIVDVANHGLEALGCLTDKRYDVILMDMQMPIMDGLECTMEIRKRQEKGLVPSPLPIIAVTANVRQEQIESAMVAGADRVMQKPFKAADLVHMMSDLVSPVSPAPTDSNLASPTSTQPSSRGLSYLPSPASPVGDPFSSTSPAPPIGNLVPSKPLPKAASYFVASIPAATADMDLEFSTAPITPIIELDSAELLAAPVEKPDLPEPPHESAGALPD</sequence>
<evidence type="ECO:0000256" key="1">
    <source>
        <dbReference type="ARBA" id="ARBA00022553"/>
    </source>
</evidence>
<dbReference type="Gene3D" id="3.30.450.20">
    <property type="entry name" value="PAS domain"/>
    <property type="match status" value="2"/>
</dbReference>
<dbReference type="Pfam" id="PF02518">
    <property type="entry name" value="HATPase_c"/>
    <property type="match status" value="1"/>
</dbReference>
<feature type="compositionally biased region" description="Basic and acidic residues" evidence="3">
    <location>
        <begin position="718"/>
        <end position="727"/>
    </location>
</feature>
<dbReference type="SUPFAM" id="SSF52172">
    <property type="entry name" value="CheY-like"/>
    <property type="match status" value="1"/>
</dbReference>
<dbReference type="InterPro" id="IPR001789">
    <property type="entry name" value="Sig_transdc_resp-reg_receiver"/>
</dbReference>
<name>A0A6A6QS38_9PEZI</name>
<dbReference type="PANTHER" id="PTHR43719">
    <property type="entry name" value="TWO-COMPONENT HISTIDINE KINASE"/>
    <property type="match status" value="1"/>
</dbReference>
<dbReference type="SMART" id="SM00387">
    <property type="entry name" value="HATPase_c"/>
    <property type="match status" value="1"/>
</dbReference>
<dbReference type="InterPro" id="IPR003661">
    <property type="entry name" value="HisK_dim/P_dom"/>
</dbReference>
<accession>A0A6A6QS38</accession>
<feature type="region of interest" description="Disordered" evidence="3">
    <location>
        <begin position="713"/>
        <end position="733"/>
    </location>
</feature>
<dbReference type="CDD" id="cd00082">
    <property type="entry name" value="HisKA"/>
    <property type="match status" value="1"/>
</dbReference>
<dbReference type="PANTHER" id="PTHR43719:SF31">
    <property type="entry name" value="HISTIDINE KINASE"/>
    <property type="match status" value="1"/>
</dbReference>
<dbReference type="SUPFAM" id="SSF55785">
    <property type="entry name" value="PYP-like sensor domain (PAS domain)"/>
    <property type="match status" value="1"/>
</dbReference>
<feature type="compositionally biased region" description="Basic and acidic residues" evidence="3">
    <location>
        <begin position="1036"/>
        <end position="1045"/>
    </location>
</feature>
<dbReference type="InterPro" id="IPR004358">
    <property type="entry name" value="Sig_transdc_His_kin-like_C"/>
</dbReference>
<dbReference type="PROSITE" id="PS50112">
    <property type="entry name" value="PAS"/>
    <property type="match status" value="1"/>
</dbReference>
<dbReference type="CDD" id="cd17546">
    <property type="entry name" value="REC_hyHK_CKI1_RcsC-like"/>
    <property type="match status" value="1"/>
</dbReference>
<proteinExistence type="predicted"/>
<feature type="domain" description="Histidine kinase" evidence="4">
    <location>
        <begin position="543"/>
        <end position="818"/>
    </location>
</feature>
<dbReference type="Gene3D" id="3.30.450.40">
    <property type="match status" value="1"/>
</dbReference>
<dbReference type="InterPro" id="IPR050956">
    <property type="entry name" value="2C_system_His_kinase"/>
</dbReference>
<dbReference type="PRINTS" id="PR00344">
    <property type="entry name" value="BCTRLSENSOR"/>
</dbReference>
<evidence type="ECO:0000259" key="4">
    <source>
        <dbReference type="PROSITE" id="PS50109"/>
    </source>
</evidence>
<dbReference type="PROSITE" id="PS50110">
    <property type="entry name" value="RESPONSE_REGULATORY"/>
    <property type="match status" value="1"/>
</dbReference>
<dbReference type="InterPro" id="IPR035965">
    <property type="entry name" value="PAS-like_dom_sf"/>
</dbReference>
<feature type="domain" description="Response regulatory" evidence="5">
    <location>
        <begin position="815"/>
        <end position="935"/>
    </location>
</feature>
<dbReference type="CDD" id="cd00130">
    <property type="entry name" value="PAS"/>
    <property type="match status" value="1"/>
</dbReference>
<dbReference type="Pfam" id="PF00072">
    <property type="entry name" value="Response_reg"/>
    <property type="match status" value="1"/>
</dbReference>
<dbReference type="Pfam" id="PF00512">
    <property type="entry name" value="HisKA"/>
    <property type="match status" value="1"/>
</dbReference>
<dbReference type="InterPro" id="IPR000014">
    <property type="entry name" value="PAS"/>
</dbReference>
<keyword evidence="7" id="KW-0418">Kinase</keyword>
<evidence type="ECO:0000313" key="7">
    <source>
        <dbReference type="EMBL" id="KAF2494820.1"/>
    </source>
</evidence>
<dbReference type="EMBL" id="MU004190">
    <property type="protein sequence ID" value="KAF2494820.1"/>
    <property type="molecule type" value="Genomic_DNA"/>
</dbReference>
<dbReference type="InterPro" id="IPR011006">
    <property type="entry name" value="CheY-like_superfamily"/>
</dbReference>
<feature type="region of interest" description="Disordered" evidence="3">
    <location>
        <begin position="1034"/>
        <end position="1053"/>
    </location>
</feature>